<dbReference type="AlphaFoldDB" id="A0A2P2GEF1"/>
<name>A0A2P2GEF1_STREW</name>
<gene>
    <name evidence="5" type="ORF">VO63_35805</name>
</gene>
<protein>
    <submittedName>
        <fullName evidence="5">Cell envelope-associated transcriptional attenuator LytR-CpsA-Psr, subfamily A1</fullName>
    </submittedName>
</protein>
<keyword evidence="3" id="KW-0732">Signal</keyword>
<feature type="chain" id="PRO_5015202967" evidence="3">
    <location>
        <begin position="28"/>
        <end position="338"/>
    </location>
</feature>
<evidence type="ECO:0000256" key="2">
    <source>
        <dbReference type="SAM" id="MobiDB-lite"/>
    </source>
</evidence>
<comment type="caution">
    <text evidence="5">The sequence shown here is derived from an EMBL/GenBank/DDBJ whole genome shotgun (WGS) entry which is preliminary data.</text>
</comment>
<reference evidence="5 6" key="1">
    <citation type="submission" date="2015-05" db="EMBL/GenBank/DDBJ databases">
        <title>Draft Genome assembly of Streptomyces showdoensis.</title>
        <authorList>
            <person name="Thapa K.K."/>
            <person name="Metsa-Ketela M."/>
        </authorList>
    </citation>
    <scope>NUCLEOTIDE SEQUENCE [LARGE SCALE GENOMIC DNA]</scope>
    <source>
        <strain evidence="5 6">ATCC 15227</strain>
    </source>
</reference>
<dbReference type="RefSeq" id="WP_046912339.1">
    <property type="nucleotide sequence ID" value="NZ_BAAAXG010000026.1"/>
</dbReference>
<comment type="similarity">
    <text evidence="1">Belongs to the LytR/CpsA/Psr (LCP) family.</text>
</comment>
<evidence type="ECO:0000313" key="5">
    <source>
        <dbReference type="EMBL" id="KKZ69135.1"/>
    </source>
</evidence>
<dbReference type="PANTHER" id="PTHR33392">
    <property type="entry name" value="POLYISOPRENYL-TEICHOIC ACID--PEPTIDOGLYCAN TEICHOIC ACID TRANSFERASE TAGU"/>
    <property type="match status" value="1"/>
</dbReference>
<dbReference type="InterPro" id="IPR004474">
    <property type="entry name" value="LytR_CpsA_psr"/>
</dbReference>
<dbReference type="EMBL" id="LAQS01000111">
    <property type="protein sequence ID" value="KKZ69135.1"/>
    <property type="molecule type" value="Genomic_DNA"/>
</dbReference>
<evidence type="ECO:0000313" key="6">
    <source>
        <dbReference type="Proteomes" id="UP000265325"/>
    </source>
</evidence>
<evidence type="ECO:0000259" key="4">
    <source>
        <dbReference type="Pfam" id="PF03816"/>
    </source>
</evidence>
<dbReference type="InterPro" id="IPR050922">
    <property type="entry name" value="LytR/CpsA/Psr_CW_biosynth"/>
</dbReference>
<dbReference type="Proteomes" id="UP000265325">
    <property type="component" value="Unassembled WGS sequence"/>
</dbReference>
<evidence type="ECO:0000256" key="1">
    <source>
        <dbReference type="ARBA" id="ARBA00006068"/>
    </source>
</evidence>
<evidence type="ECO:0000256" key="3">
    <source>
        <dbReference type="SAM" id="SignalP"/>
    </source>
</evidence>
<keyword evidence="6" id="KW-1185">Reference proteome</keyword>
<feature type="region of interest" description="Disordered" evidence="2">
    <location>
        <begin position="309"/>
        <end position="338"/>
    </location>
</feature>
<feature type="domain" description="Cell envelope-related transcriptional attenuator" evidence="4">
    <location>
        <begin position="69"/>
        <end position="222"/>
    </location>
</feature>
<dbReference type="PANTHER" id="PTHR33392:SF6">
    <property type="entry name" value="POLYISOPRENYL-TEICHOIC ACID--PEPTIDOGLYCAN TEICHOIC ACID TRANSFERASE TAGU"/>
    <property type="match status" value="1"/>
</dbReference>
<sequence>MKFPRPGRLLFLSTALVALGSGSLALAPSDLPSPKGGLNILVVGIDSRARVTPEERIKYHIGNHDCRCTDVMMLVHVSAKNDRVSVVSLPRDSLTEFPAHRDRETGEMLPRHQAKLNNAWKEGGPSFAIEMVEAMTKTPVHRYLEIDFRRFMDTVDVIDGVPICTKKTLKDPSTGLDLRPGTRKVHGGEALQYVRSRKADGQADFGRIKKQHKFVVNTLREVRAHLYRDPDWMRWFAETLRGRESAERAISPRELLTLAGRLRKLGPERTEFATVPIKKINPLIPGVGATISWDVPYADDIFAKLRADKPLPKARPTPQSQTPLGEYKPAGGKTLLCD</sequence>
<dbReference type="OrthoDB" id="9782542at2"/>
<feature type="signal peptide" evidence="3">
    <location>
        <begin position="1"/>
        <end position="27"/>
    </location>
</feature>
<accession>A0A2P2GEF1</accession>
<proteinExistence type="inferred from homology"/>
<dbReference type="Gene3D" id="3.40.630.190">
    <property type="entry name" value="LCP protein"/>
    <property type="match status" value="1"/>
</dbReference>
<dbReference type="Pfam" id="PF03816">
    <property type="entry name" value="LytR_cpsA_psr"/>
    <property type="match status" value="1"/>
</dbReference>
<organism evidence="5 6">
    <name type="scientific">Streptomyces showdoensis</name>
    <dbReference type="NCBI Taxonomy" id="68268"/>
    <lineage>
        <taxon>Bacteria</taxon>
        <taxon>Bacillati</taxon>
        <taxon>Actinomycetota</taxon>
        <taxon>Actinomycetes</taxon>
        <taxon>Kitasatosporales</taxon>
        <taxon>Streptomycetaceae</taxon>
        <taxon>Streptomyces</taxon>
    </lineage>
</organism>
<dbReference type="NCBIfam" id="TIGR00350">
    <property type="entry name" value="lytR_cpsA_psr"/>
    <property type="match status" value="1"/>
</dbReference>